<reference evidence="1 2" key="1">
    <citation type="submission" date="2018-08" db="EMBL/GenBank/DDBJ databases">
        <title>Murine metabolic-syndrome-specific gut microbial biobank.</title>
        <authorList>
            <person name="Liu C."/>
        </authorList>
    </citation>
    <scope>NUCLEOTIDE SEQUENCE [LARGE SCALE GENOMIC DNA]</scope>
    <source>
        <strain evidence="1 2">28</strain>
    </source>
</reference>
<comment type="caution">
    <text evidence="1">The sequence shown here is derived from an EMBL/GenBank/DDBJ whole genome shotgun (WGS) entry which is preliminary data.</text>
</comment>
<gene>
    <name evidence="1" type="ORF">D0435_05910</name>
</gene>
<dbReference type="EMBL" id="QXWK01000010">
    <property type="protein sequence ID" value="NBH61186.1"/>
    <property type="molecule type" value="Genomic_DNA"/>
</dbReference>
<evidence type="ECO:0000313" key="2">
    <source>
        <dbReference type="Proteomes" id="UP000446866"/>
    </source>
</evidence>
<keyword evidence="2" id="KW-1185">Reference proteome</keyword>
<sequence>MDKSTITEEKFHVMYQRLLRMSQEFYDNENMEQEVDTETCETFSLLSETGKAFYDQLTDEMLLNVLRNRAQVLGTSPSQKEVFWIWKDYIKQRFKKWPYALRTAGLPASAGNKGKSLEQFEKEKKYVEKQLETVRKQAMVTGRIPHPHELPEVCENLKKYMKTWGQVIKAAGIQDCLLSQQSVYRIDDLEDDYRQMLDTIKQLSMERGRAPLHDEVDREMRQKLIERCSSWRNALYQIGLEPVMRITPFSSTDLVLSNRKGVRKHKNTLYDCYYRVLNLTDEAKADLEYLQQLSETLKRMPTKKDVPPYIVKRLIQTCGSWTNVLFQLRYYLPD</sequence>
<evidence type="ECO:0000313" key="1">
    <source>
        <dbReference type="EMBL" id="NBH61186.1"/>
    </source>
</evidence>
<dbReference type="AlphaFoldDB" id="A0A845QI34"/>
<dbReference type="Proteomes" id="UP000446866">
    <property type="component" value="Unassembled WGS sequence"/>
</dbReference>
<name>A0A845QI34_9FIRM</name>
<accession>A0A845QI34</accession>
<dbReference type="Pfam" id="PF18780">
    <property type="entry name" value="HNH_repeat"/>
    <property type="match status" value="2"/>
</dbReference>
<proteinExistence type="predicted"/>
<organism evidence="1 2">
    <name type="scientific">Anaerotruncus colihominis</name>
    <dbReference type="NCBI Taxonomy" id="169435"/>
    <lineage>
        <taxon>Bacteria</taxon>
        <taxon>Bacillati</taxon>
        <taxon>Bacillota</taxon>
        <taxon>Clostridia</taxon>
        <taxon>Eubacteriales</taxon>
        <taxon>Oscillospiraceae</taxon>
        <taxon>Anaerotruncus</taxon>
    </lineage>
</organism>
<protein>
    <submittedName>
        <fullName evidence="1">Uncharacterized protein</fullName>
    </submittedName>
</protein>
<dbReference type="InterPro" id="IPR041025">
    <property type="entry name" value="HNH_repeat"/>
</dbReference>
<dbReference type="RefSeq" id="WP_160201469.1">
    <property type="nucleotide sequence ID" value="NZ_QXWK01000010.1"/>
</dbReference>